<dbReference type="RefSeq" id="WP_209643931.1">
    <property type="nucleotide sequence ID" value="NZ_JAGINW010000001.1"/>
</dbReference>
<dbReference type="GO" id="GO:0008473">
    <property type="term" value="F:ornithine cyclodeaminase activity"/>
    <property type="evidence" value="ECO:0007669"/>
    <property type="project" value="UniProtKB-EC"/>
</dbReference>
<dbReference type="Gene3D" id="3.40.50.720">
    <property type="entry name" value="NAD(P)-binding Rossmann-like Domain"/>
    <property type="match status" value="1"/>
</dbReference>
<evidence type="ECO:0000313" key="1">
    <source>
        <dbReference type="EMBL" id="MBP2326922.1"/>
    </source>
</evidence>
<dbReference type="PANTHER" id="PTHR13812:SF19">
    <property type="entry name" value="KETIMINE REDUCTASE MU-CRYSTALLIN"/>
    <property type="match status" value="1"/>
</dbReference>
<dbReference type="PANTHER" id="PTHR13812">
    <property type="entry name" value="KETIMINE REDUCTASE MU-CRYSTALLIN"/>
    <property type="match status" value="1"/>
</dbReference>
<dbReference type="InterPro" id="IPR023401">
    <property type="entry name" value="ODC_N"/>
</dbReference>
<gene>
    <name evidence="1" type="ORF">JOF56_007307</name>
</gene>
<proteinExistence type="predicted"/>
<dbReference type="Proteomes" id="UP001519332">
    <property type="component" value="Unassembled WGS sequence"/>
</dbReference>
<dbReference type="PIRSF" id="PIRSF001439">
    <property type="entry name" value="CryM"/>
    <property type="match status" value="1"/>
</dbReference>
<keyword evidence="1" id="KW-0456">Lyase</keyword>
<dbReference type="EC" id="4.3.1.12" evidence="1"/>
<comment type="caution">
    <text evidence="1">The sequence shown here is derived from an EMBL/GenBank/DDBJ whole genome shotgun (WGS) entry which is preliminary data.</text>
</comment>
<dbReference type="EMBL" id="JAGINW010000001">
    <property type="protein sequence ID" value="MBP2326922.1"/>
    <property type="molecule type" value="Genomic_DNA"/>
</dbReference>
<protein>
    <submittedName>
        <fullName evidence="1">Ornithine cyclodeaminase</fullName>
        <ecNumber evidence="1">4.3.1.12</ecNumber>
    </submittedName>
</protein>
<reference evidence="1 2" key="1">
    <citation type="submission" date="2021-03" db="EMBL/GenBank/DDBJ databases">
        <title>Sequencing the genomes of 1000 actinobacteria strains.</title>
        <authorList>
            <person name="Klenk H.-P."/>
        </authorList>
    </citation>
    <scope>NUCLEOTIDE SEQUENCE [LARGE SCALE GENOMIC DNA]</scope>
    <source>
        <strain evidence="1 2">DSM 46670</strain>
    </source>
</reference>
<dbReference type="InterPro" id="IPR003462">
    <property type="entry name" value="ODC_Mu_crystall"/>
</dbReference>
<dbReference type="InterPro" id="IPR036291">
    <property type="entry name" value="NAD(P)-bd_dom_sf"/>
</dbReference>
<accession>A0ABS4TR94</accession>
<dbReference type="Gene3D" id="3.30.1780.10">
    <property type="entry name" value="ornithine cyclodeaminase, domain 1"/>
    <property type="match status" value="1"/>
</dbReference>
<evidence type="ECO:0000313" key="2">
    <source>
        <dbReference type="Proteomes" id="UP001519332"/>
    </source>
</evidence>
<keyword evidence="2" id="KW-1185">Reference proteome</keyword>
<dbReference type="SUPFAM" id="SSF51735">
    <property type="entry name" value="NAD(P)-binding Rossmann-fold domains"/>
    <property type="match status" value="1"/>
</dbReference>
<sequence>MNTIGLDFDDVRAAVSMQDAIVAVRQAFLDLAAGHFEQPVRTAMRDGQFLIMSTHHRPSATAMVKTLSVDFTRVPAIAGTVTWAETRQGTLVADAAAVTGLRTGAVSGVATDLLAPADADTMAIIGAGGQAPDQVRAVHAVRPLRGLSIMDRDRSRAAALADLLRSELPQVEIDVADGVDTAVRRADIVTCATPATEPVLASEMLRPRVHINAIGAFRPTMRELPDDLLGEATVVIDDLAAILEESGEILHALDSGALTEDDLIVLGDALTHAPERRERTVFKTVGVAAQDWAIARLLAAKFLPAGAPA</sequence>
<dbReference type="Pfam" id="PF02423">
    <property type="entry name" value="OCD_Mu_crystall"/>
    <property type="match status" value="1"/>
</dbReference>
<organism evidence="1 2">
    <name type="scientific">Kibdelosporangium banguiense</name>
    <dbReference type="NCBI Taxonomy" id="1365924"/>
    <lineage>
        <taxon>Bacteria</taxon>
        <taxon>Bacillati</taxon>
        <taxon>Actinomycetota</taxon>
        <taxon>Actinomycetes</taxon>
        <taxon>Pseudonocardiales</taxon>
        <taxon>Pseudonocardiaceae</taxon>
        <taxon>Kibdelosporangium</taxon>
    </lineage>
</organism>
<name>A0ABS4TR94_9PSEU</name>